<keyword evidence="3" id="KW-1185">Reference proteome</keyword>
<dbReference type="EMBL" id="AP022560">
    <property type="protein sequence ID" value="BBX02099.1"/>
    <property type="molecule type" value="Genomic_DNA"/>
</dbReference>
<accession>A0AAD1HBQ8</accession>
<evidence type="ECO:0000259" key="1">
    <source>
        <dbReference type="Pfam" id="PF13699"/>
    </source>
</evidence>
<proteinExistence type="predicted"/>
<dbReference type="Proteomes" id="UP000466681">
    <property type="component" value="Chromosome"/>
</dbReference>
<reference evidence="2 3" key="1">
    <citation type="journal article" date="2019" name="Emerg. Microbes Infect.">
        <title>Comprehensive subspecies identification of 175 nontuberculous mycobacteria species based on 7547 genomic profiles.</title>
        <authorList>
            <person name="Matsumoto Y."/>
            <person name="Kinjo T."/>
            <person name="Motooka D."/>
            <person name="Nabeya D."/>
            <person name="Jung N."/>
            <person name="Uechi K."/>
            <person name="Horii T."/>
            <person name="Iida T."/>
            <person name="Fujita J."/>
            <person name="Nakamura S."/>
        </authorList>
    </citation>
    <scope>NUCLEOTIDE SEQUENCE [LARGE SCALE GENOMIC DNA]</scope>
    <source>
        <strain evidence="2 3">JCM 6375</strain>
    </source>
</reference>
<organism evidence="2 3">
    <name type="scientific">Mycolicibacterium moriokaense</name>
    <dbReference type="NCBI Taxonomy" id="39691"/>
    <lineage>
        <taxon>Bacteria</taxon>
        <taxon>Bacillati</taxon>
        <taxon>Actinomycetota</taxon>
        <taxon>Actinomycetes</taxon>
        <taxon>Mycobacteriales</taxon>
        <taxon>Mycobacteriaceae</taxon>
        <taxon>Mycolicibacterium</taxon>
    </lineage>
</organism>
<evidence type="ECO:0000313" key="3">
    <source>
        <dbReference type="Proteomes" id="UP000466681"/>
    </source>
</evidence>
<name>A0AAD1HBQ8_9MYCO</name>
<dbReference type="KEGG" id="mmor:MMOR_30350"/>
<dbReference type="RefSeq" id="WP_083152927.1">
    <property type="nucleotide sequence ID" value="NZ_AP022560.1"/>
</dbReference>
<feature type="domain" description="eCIS core" evidence="1">
    <location>
        <begin position="112"/>
        <end position="151"/>
    </location>
</feature>
<dbReference type="Pfam" id="PF13699">
    <property type="entry name" value="eCIS_core"/>
    <property type="match status" value="1"/>
</dbReference>
<dbReference type="InterPro" id="IPR025295">
    <property type="entry name" value="eCIS_core_dom"/>
</dbReference>
<evidence type="ECO:0000313" key="2">
    <source>
        <dbReference type="EMBL" id="BBX02099.1"/>
    </source>
</evidence>
<protein>
    <submittedName>
        <fullName evidence="2">Peptidase</fullName>
    </submittedName>
</protein>
<dbReference type="AlphaFoldDB" id="A0AAD1HBQ8"/>
<sequence length="265" mass="27895">MTLAALLIAELITALFIAGGTGSVPTGPPVATPASLTTPTSVSREQTLRDGRTARLIGLGGHTAPLLDRISTQLDDAADAVTAFWGPDWPREIVIVAAGTDAQFSAVGGGDAHTAATTTGERIMFAPGAAQMHDAALRIVLRHELFHYAARAETASDAPQWLTEGVADFVARPPTPLPADAAVHIQRGLPTDGELSGPERSLAYDRAWWFSRFVSDTYGTAALRALYLRACGHGHPDVDTAVRDTLGTDVENLLSAWRHWAGSGG</sequence>
<gene>
    <name evidence="2" type="ORF">MMOR_30350</name>
</gene>